<organism evidence="5 6">
    <name type="scientific">Galdieria yellowstonensis</name>
    <dbReference type="NCBI Taxonomy" id="3028027"/>
    <lineage>
        <taxon>Eukaryota</taxon>
        <taxon>Rhodophyta</taxon>
        <taxon>Bangiophyceae</taxon>
        <taxon>Galdieriales</taxon>
        <taxon>Galdieriaceae</taxon>
        <taxon>Galdieria</taxon>
    </lineage>
</organism>
<evidence type="ECO:0000256" key="4">
    <source>
        <dbReference type="SAM" id="Coils"/>
    </source>
</evidence>
<dbReference type="GO" id="GO:0051082">
    <property type="term" value="F:unfolded protein binding"/>
    <property type="evidence" value="ECO:0007669"/>
    <property type="project" value="InterPro"/>
</dbReference>
<keyword evidence="2 3" id="KW-0143">Chaperone</keyword>
<gene>
    <name evidence="5" type="ORF">GAYE_SCF08G3069</name>
</gene>
<protein>
    <recommendedName>
        <fullName evidence="3">Prefoldin subunit 4</fullName>
    </recommendedName>
</protein>
<comment type="caution">
    <text evidence="5">The sequence shown here is derived from an EMBL/GenBank/DDBJ whole genome shotgun (WGS) entry which is preliminary data.</text>
</comment>
<dbReference type="PANTHER" id="PTHR21100:SF9">
    <property type="entry name" value="PREFOLDIN SUBUNIT 4"/>
    <property type="match status" value="1"/>
</dbReference>
<dbReference type="GO" id="GO:0005737">
    <property type="term" value="C:cytoplasm"/>
    <property type="evidence" value="ECO:0007669"/>
    <property type="project" value="TreeGrafter"/>
</dbReference>
<reference evidence="5 6" key="1">
    <citation type="submission" date="2022-07" db="EMBL/GenBank/DDBJ databases">
        <title>Genome-wide signatures of adaptation to extreme environments.</title>
        <authorList>
            <person name="Cho C.H."/>
            <person name="Yoon H.S."/>
        </authorList>
    </citation>
    <scope>NUCLEOTIDE SEQUENCE [LARGE SCALE GENOMIC DNA]</scope>
    <source>
        <strain evidence="5 6">108.79 E11</strain>
    </source>
</reference>
<comment type="function">
    <text evidence="3">Binds specifically to cytosolic chaperonin (c-CPN) and transfers target proteins to it. Binds to nascent polypeptide chain and promotes folding in an environment in which there are many competing pathways for nonnative proteins.</text>
</comment>
<evidence type="ECO:0000256" key="3">
    <source>
        <dbReference type="PIRNR" id="PIRNR016477"/>
    </source>
</evidence>
<keyword evidence="4" id="KW-0175">Coiled coil</keyword>
<evidence type="ECO:0000313" key="5">
    <source>
        <dbReference type="EMBL" id="KAK4525163.1"/>
    </source>
</evidence>
<dbReference type="EMBL" id="JANCYU010000028">
    <property type="protein sequence ID" value="KAK4525163.1"/>
    <property type="molecule type" value="Genomic_DNA"/>
</dbReference>
<name>A0AAV9ICZ4_9RHOD</name>
<comment type="subunit">
    <text evidence="3">Heterohexamer of two PFD-alpha type and four PFD-beta type subunits.</text>
</comment>
<accession>A0AAV9ICZ4</accession>
<proteinExistence type="inferred from homology"/>
<dbReference type="CDD" id="cd23165">
    <property type="entry name" value="Prefoldin_4"/>
    <property type="match status" value="1"/>
</dbReference>
<dbReference type="GO" id="GO:0016272">
    <property type="term" value="C:prefoldin complex"/>
    <property type="evidence" value="ECO:0007669"/>
    <property type="project" value="UniProtKB-UniRule"/>
</dbReference>
<dbReference type="InterPro" id="IPR016661">
    <property type="entry name" value="PFDN4"/>
</dbReference>
<feature type="coiled-coil region" evidence="4">
    <location>
        <begin position="28"/>
        <end position="112"/>
    </location>
</feature>
<dbReference type="GO" id="GO:0006457">
    <property type="term" value="P:protein folding"/>
    <property type="evidence" value="ECO:0007669"/>
    <property type="project" value="UniProtKB-UniRule"/>
</dbReference>
<evidence type="ECO:0000256" key="1">
    <source>
        <dbReference type="ARBA" id="ARBA00008045"/>
    </source>
</evidence>
<dbReference type="Gene3D" id="1.10.287.370">
    <property type="match status" value="1"/>
</dbReference>
<dbReference type="SUPFAM" id="SSF46579">
    <property type="entry name" value="Prefoldin"/>
    <property type="match status" value="1"/>
</dbReference>
<comment type="similarity">
    <text evidence="1 3">Belongs to the prefoldin subunit beta family.</text>
</comment>
<dbReference type="PIRSF" id="PIRSF016477">
    <property type="entry name" value="Prefoldin_subunit_4"/>
    <property type="match status" value="1"/>
</dbReference>
<dbReference type="Proteomes" id="UP001300502">
    <property type="component" value="Unassembled WGS sequence"/>
</dbReference>
<dbReference type="PANTHER" id="PTHR21100">
    <property type="entry name" value="PREFOLDIN SUBUNIT 4"/>
    <property type="match status" value="1"/>
</dbReference>
<dbReference type="InterPro" id="IPR009053">
    <property type="entry name" value="Prefoldin"/>
</dbReference>
<evidence type="ECO:0000313" key="6">
    <source>
        <dbReference type="Proteomes" id="UP001300502"/>
    </source>
</evidence>
<evidence type="ECO:0000256" key="2">
    <source>
        <dbReference type="ARBA" id="ARBA00023186"/>
    </source>
</evidence>
<dbReference type="AlphaFoldDB" id="A0AAV9ICZ4"/>
<dbReference type="Pfam" id="PF01920">
    <property type="entry name" value="Prefoldin_2"/>
    <property type="match status" value="1"/>
</dbReference>
<sequence length="135" mass="15771">MATTASNYEVTAEDQQKINYFSRLVTQKADIVEERKKLRKEREKLEDAQMELELLDENDNVHRRIGECYVLVKQAQAMEFLSKEKENVENKLQEAEEKLEKIKDEMDGLKKVLYGKFGSAINLEEEEEEDEAGHS</sequence>
<dbReference type="InterPro" id="IPR002777">
    <property type="entry name" value="PFD_beta-like"/>
</dbReference>
<keyword evidence="6" id="KW-1185">Reference proteome</keyword>